<reference evidence="1" key="1">
    <citation type="submission" date="2023-03" db="EMBL/GenBank/DDBJ databases">
        <title>Massive genome expansion in bonnet fungi (Mycena s.s.) driven by repeated elements and novel gene families across ecological guilds.</title>
        <authorList>
            <consortium name="Lawrence Berkeley National Laboratory"/>
            <person name="Harder C.B."/>
            <person name="Miyauchi S."/>
            <person name="Viragh M."/>
            <person name="Kuo A."/>
            <person name="Thoen E."/>
            <person name="Andreopoulos B."/>
            <person name="Lu D."/>
            <person name="Skrede I."/>
            <person name="Drula E."/>
            <person name="Henrissat B."/>
            <person name="Morin E."/>
            <person name="Kohler A."/>
            <person name="Barry K."/>
            <person name="LaButti K."/>
            <person name="Morin E."/>
            <person name="Salamov A."/>
            <person name="Lipzen A."/>
            <person name="Mereny Z."/>
            <person name="Hegedus B."/>
            <person name="Baldrian P."/>
            <person name="Stursova M."/>
            <person name="Weitz H."/>
            <person name="Taylor A."/>
            <person name="Grigoriev I.V."/>
            <person name="Nagy L.G."/>
            <person name="Martin F."/>
            <person name="Kauserud H."/>
        </authorList>
    </citation>
    <scope>NUCLEOTIDE SEQUENCE</scope>
    <source>
        <strain evidence="1">9284</strain>
    </source>
</reference>
<dbReference type="Gene3D" id="3.80.10.10">
    <property type="entry name" value="Ribonuclease Inhibitor"/>
    <property type="match status" value="1"/>
</dbReference>
<evidence type="ECO:0000313" key="1">
    <source>
        <dbReference type="EMBL" id="KAJ7606075.1"/>
    </source>
</evidence>
<evidence type="ECO:0008006" key="3">
    <source>
        <dbReference type="Google" id="ProtNLM"/>
    </source>
</evidence>
<dbReference type="EMBL" id="JARKIF010000064">
    <property type="protein sequence ID" value="KAJ7606075.1"/>
    <property type="molecule type" value="Genomic_DNA"/>
</dbReference>
<gene>
    <name evidence="1" type="ORF">FB45DRAFT_462850</name>
</gene>
<name>A0AAD7F8Z7_9AGAR</name>
<dbReference type="AlphaFoldDB" id="A0AAD7F8Z7"/>
<dbReference type="Gene3D" id="1.20.1280.50">
    <property type="match status" value="1"/>
</dbReference>
<proteinExistence type="predicted"/>
<accession>A0AAD7F8Z7</accession>
<evidence type="ECO:0000313" key="2">
    <source>
        <dbReference type="Proteomes" id="UP001221142"/>
    </source>
</evidence>
<sequence>MDNIASALMLGHSSASNFESKAKQLILAAEANVARIESQIRDLLRLRDRERGVIASLKQVISPIRKLPAELLVEIFSIVAGVGTTEPEWLLRRSTSPALRKVLVISQVCAHWRQLACTTPQLWNFPVKLSLKKARSDSFLATTKTFLERSAPHPIPILLVDQPSAASPVVDLLFELTPRWKSLVFQNAQISGLRELPMDALKSLVSVYIKDRTDIPMHSPVKVFLGAPCLRTVSVTVRAFTGRIHLPWSQLTRLDITVSCLESAQSFLDILVQCTNIVTADFSGLIPWSQPPISAPVVQLARLESLSLIYPYAEEDGHITPFIACLDLPSLTTLEIRSGIETSWSSEDFTSFQSRSTRIECLEIIGSMMTPEDIISLLTHSPNLVDLNLEHCFDGLGSVRAAMGFLRYSSAQNVHVVPSLQGVSIESRFGVNEDLEEMLEQMMFSRWWTDTQLATLAVPPPVARWQRLHIDCNHEWAGSEERGECSQHLVDKVAQLRAEGLGITLV</sequence>
<dbReference type="Proteomes" id="UP001221142">
    <property type="component" value="Unassembled WGS sequence"/>
</dbReference>
<protein>
    <recommendedName>
        <fullName evidence="3">F-box domain-containing protein</fullName>
    </recommendedName>
</protein>
<dbReference type="InterPro" id="IPR032675">
    <property type="entry name" value="LRR_dom_sf"/>
</dbReference>
<dbReference type="SUPFAM" id="SSF52047">
    <property type="entry name" value="RNI-like"/>
    <property type="match status" value="1"/>
</dbReference>
<keyword evidence="2" id="KW-1185">Reference proteome</keyword>
<organism evidence="1 2">
    <name type="scientific">Roridomyces roridus</name>
    <dbReference type="NCBI Taxonomy" id="1738132"/>
    <lineage>
        <taxon>Eukaryota</taxon>
        <taxon>Fungi</taxon>
        <taxon>Dikarya</taxon>
        <taxon>Basidiomycota</taxon>
        <taxon>Agaricomycotina</taxon>
        <taxon>Agaricomycetes</taxon>
        <taxon>Agaricomycetidae</taxon>
        <taxon>Agaricales</taxon>
        <taxon>Marasmiineae</taxon>
        <taxon>Mycenaceae</taxon>
        <taxon>Roridomyces</taxon>
    </lineage>
</organism>
<comment type="caution">
    <text evidence="1">The sequence shown here is derived from an EMBL/GenBank/DDBJ whole genome shotgun (WGS) entry which is preliminary data.</text>
</comment>